<feature type="coiled-coil region" evidence="7">
    <location>
        <begin position="25"/>
        <end position="52"/>
    </location>
</feature>
<dbReference type="PATRIC" id="fig|47500.12.peg.3372"/>
<dbReference type="OrthoDB" id="9811381at2"/>
<keyword evidence="7" id="KW-0175">Coiled coil</keyword>
<dbReference type="RefSeq" id="WP_043066141.1">
    <property type="nucleotide sequence ID" value="NZ_BJOA01000029.1"/>
</dbReference>
<evidence type="ECO:0000256" key="6">
    <source>
        <dbReference type="HAMAP-Rule" id="MF_00073"/>
    </source>
</evidence>
<evidence type="ECO:0000259" key="8">
    <source>
        <dbReference type="Pfam" id="PF01029"/>
    </source>
</evidence>
<organism evidence="9 11">
    <name type="scientific">Aneurinibacillus migulanus</name>
    <name type="common">Bacillus migulanus</name>
    <dbReference type="NCBI Taxonomy" id="47500"/>
    <lineage>
        <taxon>Bacteria</taxon>
        <taxon>Bacillati</taxon>
        <taxon>Bacillota</taxon>
        <taxon>Bacilli</taxon>
        <taxon>Bacillales</taxon>
        <taxon>Paenibacillaceae</taxon>
        <taxon>Aneurinibacillus group</taxon>
        <taxon>Aneurinibacillus</taxon>
    </lineage>
</organism>
<dbReference type="Proteomes" id="UP000037269">
    <property type="component" value="Unassembled WGS sequence"/>
</dbReference>
<dbReference type="GeneID" id="42305351"/>
<evidence type="ECO:0000256" key="1">
    <source>
        <dbReference type="ARBA" id="ARBA00005952"/>
    </source>
</evidence>
<keyword evidence="4 6" id="KW-0805">Transcription regulation</keyword>
<dbReference type="InterPro" id="IPR011605">
    <property type="entry name" value="NusB_fam"/>
</dbReference>
<evidence type="ECO:0000256" key="5">
    <source>
        <dbReference type="ARBA" id="ARBA00023163"/>
    </source>
</evidence>
<dbReference type="GO" id="GO:0006353">
    <property type="term" value="P:DNA-templated transcription termination"/>
    <property type="evidence" value="ECO:0007669"/>
    <property type="project" value="UniProtKB-UniRule"/>
</dbReference>
<dbReference type="Gene3D" id="1.10.940.10">
    <property type="entry name" value="NusB-like"/>
    <property type="match status" value="1"/>
</dbReference>
<reference evidence="10 12" key="2">
    <citation type="submission" date="2016-10" db="EMBL/GenBank/DDBJ databases">
        <authorList>
            <person name="de Groot N.N."/>
        </authorList>
    </citation>
    <scope>NUCLEOTIDE SEQUENCE [LARGE SCALE GENOMIC DNA]</scope>
    <source>
        <strain evidence="10 12">DSM 2895</strain>
    </source>
</reference>
<keyword evidence="11" id="KW-1185">Reference proteome</keyword>
<dbReference type="GO" id="GO:0005829">
    <property type="term" value="C:cytosol"/>
    <property type="evidence" value="ECO:0007669"/>
    <property type="project" value="TreeGrafter"/>
</dbReference>
<dbReference type="AlphaFoldDB" id="A0A0D1Y9H7"/>
<dbReference type="HAMAP" id="MF_00073">
    <property type="entry name" value="NusB"/>
    <property type="match status" value="1"/>
</dbReference>
<dbReference type="CDD" id="cd00619">
    <property type="entry name" value="Terminator_NusB"/>
    <property type="match status" value="1"/>
</dbReference>
<reference evidence="9 11" key="1">
    <citation type="submission" date="2015-07" db="EMBL/GenBank/DDBJ databases">
        <title>Fjat-14205 dsm 2895.</title>
        <authorList>
            <person name="Liu B."/>
            <person name="Wang J."/>
            <person name="Zhu Y."/>
            <person name="Liu G."/>
            <person name="Chen Q."/>
            <person name="Chen Z."/>
            <person name="Lan J."/>
            <person name="Che J."/>
            <person name="Ge C."/>
            <person name="Shi H."/>
            <person name="Pan Z."/>
            <person name="Liu X."/>
        </authorList>
    </citation>
    <scope>NUCLEOTIDE SEQUENCE [LARGE SCALE GENOMIC DNA]</scope>
    <source>
        <strain evidence="9 11">DSM 2895</strain>
    </source>
</reference>
<keyword evidence="5 6" id="KW-0804">Transcription</keyword>
<evidence type="ECO:0000313" key="9">
    <source>
        <dbReference type="EMBL" id="KON95599.1"/>
    </source>
</evidence>
<dbReference type="EMBL" id="LGUG01000004">
    <property type="protein sequence ID" value="KON95599.1"/>
    <property type="molecule type" value="Genomic_DNA"/>
</dbReference>
<accession>A0A0D1Y9H7</accession>
<sequence>MNRHQSREKAVQVLFSIDMTQAAPEDVLTNLLEEEENEQAESQAQNTEFLTELVKGTVMHQADIDRNISKYLRGWTMGRLANVDRAILRLAGYEMMHRNDIPVKVTLNEAIELAKIYGTDDSPKFINGVLSSLVKDLEKSEQKGQ</sequence>
<dbReference type="SUPFAM" id="SSF48013">
    <property type="entry name" value="NusB-like"/>
    <property type="match status" value="1"/>
</dbReference>
<evidence type="ECO:0000313" key="12">
    <source>
        <dbReference type="Proteomes" id="UP000182836"/>
    </source>
</evidence>
<evidence type="ECO:0000313" key="10">
    <source>
        <dbReference type="EMBL" id="SDI31454.1"/>
    </source>
</evidence>
<comment type="similarity">
    <text evidence="1 6">Belongs to the NusB family.</text>
</comment>
<evidence type="ECO:0000256" key="4">
    <source>
        <dbReference type="ARBA" id="ARBA00023015"/>
    </source>
</evidence>
<dbReference type="InterPro" id="IPR006027">
    <property type="entry name" value="NusB_RsmB_TIM44"/>
</dbReference>
<keyword evidence="2 6" id="KW-0889">Transcription antitermination</keyword>
<feature type="domain" description="NusB/RsmB/TIM44" evidence="8">
    <location>
        <begin position="4"/>
        <end position="134"/>
    </location>
</feature>
<dbReference type="NCBIfam" id="TIGR01951">
    <property type="entry name" value="nusB"/>
    <property type="match status" value="1"/>
</dbReference>
<evidence type="ECO:0000313" key="11">
    <source>
        <dbReference type="Proteomes" id="UP000037269"/>
    </source>
</evidence>
<dbReference type="EMBL" id="FNED01000003">
    <property type="protein sequence ID" value="SDI31454.1"/>
    <property type="molecule type" value="Genomic_DNA"/>
</dbReference>
<proteinExistence type="inferred from homology"/>
<dbReference type="Proteomes" id="UP000182836">
    <property type="component" value="Unassembled WGS sequence"/>
</dbReference>
<protein>
    <recommendedName>
        <fullName evidence="6">Transcription antitermination protein NusB</fullName>
    </recommendedName>
    <alternativeName>
        <fullName evidence="6">Antitermination factor NusB</fullName>
    </alternativeName>
</protein>
<comment type="function">
    <text evidence="6">Involved in transcription antitermination. Required for transcription of ribosomal RNA (rRNA) genes. Binds specifically to the boxA antiterminator sequence of the ribosomal RNA (rrn) operons.</text>
</comment>
<evidence type="ECO:0000256" key="2">
    <source>
        <dbReference type="ARBA" id="ARBA00022814"/>
    </source>
</evidence>
<evidence type="ECO:0000256" key="7">
    <source>
        <dbReference type="SAM" id="Coils"/>
    </source>
</evidence>
<gene>
    <name evidence="6" type="primary">nusB</name>
    <name evidence="9" type="ORF">AF333_09075</name>
    <name evidence="10" type="ORF">SAMN04487909_10341</name>
</gene>
<keyword evidence="3 6" id="KW-0694">RNA-binding</keyword>
<dbReference type="GO" id="GO:0003723">
    <property type="term" value="F:RNA binding"/>
    <property type="evidence" value="ECO:0007669"/>
    <property type="project" value="UniProtKB-UniRule"/>
</dbReference>
<dbReference type="GO" id="GO:0031564">
    <property type="term" value="P:transcription antitermination"/>
    <property type="evidence" value="ECO:0007669"/>
    <property type="project" value="UniProtKB-KW"/>
</dbReference>
<name>A0A0D1Y9H7_ANEMI</name>
<evidence type="ECO:0000256" key="3">
    <source>
        <dbReference type="ARBA" id="ARBA00022884"/>
    </source>
</evidence>
<dbReference type="InterPro" id="IPR035926">
    <property type="entry name" value="NusB-like_sf"/>
</dbReference>
<dbReference type="PANTHER" id="PTHR11078">
    <property type="entry name" value="N UTILIZATION SUBSTANCE PROTEIN B-RELATED"/>
    <property type="match status" value="1"/>
</dbReference>
<dbReference type="PANTHER" id="PTHR11078:SF3">
    <property type="entry name" value="ANTITERMINATION NUSB DOMAIN-CONTAINING PROTEIN"/>
    <property type="match status" value="1"/>
</dbReference>
<dbReference type="STRING" id="47500.AF333_09075"/>
<dbReference type="Pfam" id="PF01029">
    <property type="entry name" value="NusB"/>
    <property type="match status" value="1"/>
</dbReference>